<keyword evidence="4" id="KW-0808">Transferase</keyword>
<keyword evidence="4" id="KW-0723">Serine/threonine-protein kinase</keyword>
<comment type="similarity">
    <text evidence="1 3">Belongs to the short-chain dehydrogenases/reductases (SDR) family.</text>
</comment>
<name>A0A7I7M5J9_9MYCO</name>
<dbReference type="PRINTS" id="PR00081">
    <property type="entry name" value="GDHRDH"/>
</dbReference>
<evidence type="ECO:0000256" key="2">
    <source>
        <dbReference type="ARBA" id="ARBA00023002"/>
    </source>
</evidence>
<dbReference type="CDD" id="cd05353">
    <property type="entry name" value="hydroxyacyl-CoA-like_DH_SDR_c-like"/>
    <property type="match status" value="1"/>
</dbReference>
<dbReference type="GO" id="GO:0016491">
    <property type="term" value="F:oxidoreductase activity"/>
    <property type="evidence" value="ECO:0007669"/>
    <property type="project" value="UniProtKB-KW"/>
</dbReference>
<keyword evidence="2" id="KW-0560">Oxidoreductase</keyword>
<evidence type="ECO:0000313" key="4">
    <source>
        <dbReference type="EMBL" id="BBX67454.1"/>
    </source>
</evidence>
<dbReference type="AlphaFoldDB" id="A0A7I7M5J9"/>
<dbReference type="Gene3D" id="3.40.50.720">
    <property type="entry name" value="NAD(P)-binding Rossmann-like Domain"/>
    <property type="match status" value="1"/>
</dbReference>
<reference evidence="4 5" key="1">
    <citation type="journal article" date="2019" name="Emerg. Microbes Infect.">
        <title>Comprehensive subspecies identification of 175 nontuberculous mycobacteria species based on 7547 genomic profiles.</title>
        <authorList>
            <person name="Matsumoto Y."/>
            <person name="Kinjo T."/>
            <person name="Motooka D."/>
            <person name="Nabeya D."/>
            <person name="Jung N."/>
            <person name="Uechi K."/>
            <person name="Horii T."/>
            <person name="Iida T."/>
            <person name="Fujita J."/>
            <person name="Nakamura S."/>
        </authorList>
    </citation>
    <scope>NUCLEOTIDE SEQUENCE [LARGE SCALE GENOMIC DNA]</scope>
    <source>
        <strain evidence="4 5">JCM 13323</strain>
    </source>
</reference>
<dbReference type="PANTHER" id="PTHR45024">
    <property type="entry name" value="DEHYDROGENASES, SHORT CHAIN"/>
    <property type="match status" value="1"/>
</dbReference>
<protein>
    <submittedName>
        <fullName evidence="4">Serine/threonine protein kinase</fullName>
    </submittedName>
</protein>
<evidence type="ECO:0000256" key="1">
    <source>
        <dbReference type="ARBA" id="ARBA00006484"/>
    </source>
</evidence>
<keyword evidence="4" id="KW-0418">Kinase</keyword>
<sequence>MAEIRFDEQVAIVTGAGHGLGRTYAEELARRGAAVVVNDLGVDVHGLGSGPAAQVVVDEITKAGGRAVANMDSVATPEGGQSIVDAAINAFGRVDIVINNAGILRDKSFHNLTFQEMDDIFDVHLRGAFYVSQPAYKVMREQKYGRFLFTTSAGLFGNFGQTNYSSAKMGLVGLSNTIAIEGAKNGIQSNAIAPIARTRLTEELLGPMAQMLDPEYVTPLALYLSSRECPLTHEVFSVGAGRYARAFVGVAQGWFSGTGTVPTAEDVAAHIGEARDLTDYVIPDNAQGELAVLGKLLS</sequence>
<dbReference type="RefSeq" id="WP_179965270.1">
    <property type="nucleotide sequence ID" value="NZ_AP022574.1"/>
</dbReference>
<proteinExistence type="inferred from homology"/>
<dbReference type="PRINTS" id="PR00080">
    <property type="entry name" value="SDRFAMILY"/>
</dbReference>
<dbReference type="InterPro" id="IPR036291">
    <property type="entry name" value="NAD(P)-bd_dom_sf"/>
</dbReference>
<dbReference type="EMBL" id="AP022574">
    <property type="protein sequence ID" value="BBX67454.1"/>
    <property type="molecule type" value="Genomic_DNA"/>
</dbReference>
<dbReference type="KEGG" id="mpsc:MPSYJ_09150"/>
<dbReference type="GO" id="GO:0004674">
    <property type="term" value="F:protein serine/threonine kinase activity"/>
    <property type="evidence" value="ECO:0007669"/>
    <property type="project" value="UniProtKB-KW"/>
</dbReference>
<accession>A0A7I7M5J9</accession>
<dbReference type="PANTHER" id="PTHR45024:SF2">
    <property type="entry name" value="SCP2 DOMAIN-CONTAINING PROTEIN"/>
    <property type="match status" value="1"/>
</dbReference>
<dbReference type="InterPro" id="IPR002347">
    <property type="entry name" value="SDR_fam"/>
</dbReference>
<keyword evidence="5" id="KW-1185">Reference proteome</keyword>
<evidence type="ECO:0000313" key="5">
    <source>
        <dbReference type="Proteomes" id="UP000466514"/>
    </source>
</evidence>
<dbReference type="InterPro" id="IPR051687">
    <property type="entry name" value="Peroxisomal_Beta-Oxidation"/>
</dbReference>
<organism evidence="4 5">
    <name type="scientific">Mycolicibacterium psychrotolerans</name>
    <dbReference type="NCBI Taxonomy" id="216929"/>
    <lineage>
        <taxon>Bacteria</taxon>
        <taxon>Bacillati</taxon>
        <taxon>Actinomycetota</taxon>
        <taxon>Actinomycetes</taxon>
        <taxon>Mycobacteriales</taxon>
        <taxon>Mycobacteriaceae</taxon>
        <taxon>Mycolicibacterium</taxon>
    </lineage>
</organism>
<gene>
    <name evidence="4" type="ORF">MPSYJ_09150</name>
</gene>
<dbReference type="Proteomes" id="UP000466514">
    <property type="component" value="Chromosome"/>
</dbReference>
<evidence type="ECO:0000256" key="3">
    <source>
        <dbReference type="RuleBase" id="RU000363"/>
    </source>
</evidence>
<dbReference type="Pfam" id="PF00106">
    <property type="entry name" value="adh_short"/>
    <property type="match status" value="1"/>
</dbReference>
<dbReference type="SUPFAM" id="SSF51735">
    <property type="entry name" value="NAD(P)-binding Rossmann-fold domains"/>
    <property type="match status" value="1"/>
</dbReference>